<accession>A0ABW5KQ09</accession>
<dbReference type="EMBL" id="JBHULS010000001">
    <property type="protein sequence ID" value="MFD2550383.1"/>
    <property type="molecule type" value="Genomic_DNA"/>
</dbReference>
<sequence>MLYQIKKYIQFLLKSSNQHGVHSPFVYQLVTHCFYNRQPYTDYNSLKTYRAALIKNQTALQVTDLGMGSKKNKTTQRQVSELAKTAGSTLKRAKLAYRISHYFKPQQILELGSSLGIATQAFHLGHPAAKITTVEGCPNIAAFTKNNLSNYTNISCKTGAFKTFLNAENKTTWDIVFFDGHHNKDATLAYFQALLPQTHNDTLFIFDDIYWSPNMTDAWETIKKHPKVTVTIDIFFWGLVFFRQEQVKQHFTIRV</sequence>
<name>A0ABW5KQ09_9FLAO</name>
<keyword evidence="1" id="KW-0489">Methyltransferase</keyword>
<dbReference type="EC" id="2.1.1.-" evidence="1"/>
<evidence type="ECO:0000313" key="2">
    <source>
        <dbReference type="Proteomes" id="UP001597472"/>
    </source>
</evidence>
<gene>
    <name evidence="1" type="ORF">ACFSQP_01015</name>
</gene>
<dbReference type="SUPFAM" id="SSF53335">
    <property type="entry name" value="S-adenosyl-L-methionine-dependent methyltransferases"/>
    <property type="match status" value="1"/>
</dbReference>
<dbReference type="RefSeq" id="WP_376891133.1">
    <property type="nucleotide sequence ID" value="NZ_JBHULS010000001.1"/>
</dbReference>
<reference evidence="2" key="1">
    <citation type="journal article" date="2019" name="Int. J. Syst. Evol. Microbiol.">
        <title>The Global Catalogue of Microorganisms (GCM) 10K type strain sequencing project: providing services to taxonomists for standard genome sequencing and annotation.</title>
        <authorList>
            <consortium name="The Broad Institute Genomics Platform"/>
            <consortium name="The Broad Institute Genome Sequencing Center for Infectious Disease"/>
            <person name="Wu L."/>
            <person name="Ma J."/>
        </authorList>
    </citation>
    <scope>NUCLEOTIDE SEQUENCE [LARGE SCALE GENOMIC DNA]</scope>
    <source>
        <strain evidence="2">KCTC 42587</strain>
    </source>
</reference>
<dbReference type="Proteomes" id="UP001597472">
    <property type="component" value="Unassembled WGS sequence"/>
</dbReference>
<keyword evidence="1" id="KW-0808">Transferase</keyword>
<dbReference type="Pfam" id="PF13578">
    <property type="entry name" value="Methyltransf_24"/>
    <property type="match status" value="1"/>
</dbReference>
<comment type="caution">
    <text evidence="1">The sequence shown here is derived from an EMBL/GenBank/DDBJ whole genome shotgun (WGS) entry which is preliminary data.</text>
</comment>
<dbReference type="InterPro" id="IPR029063">
    <property type="entry name" value="SAM-dependent_MTases_sf"/>
</dbReference>
<dbReference type="Gene3D" id="3.40.50.150">
    <property type="entry name" value="Vaccinia Virus protein VP39"/>
    <property type="match status" value="1"/>
</dbReference>
<dbReference type="GO" id="GO:0008168">
    <property type="term" value="F:methyltransferase activity"/>
    <property type="evidence" value="ECO:0007669"/>
    <property type="project" value="UniProtKB-KW"/>
</dbReference>
<keyword evidence="2" id="KW-1185">Reference proteome</keyword>
<protein>
    <submittedName>
        <fullName evidence="1">O-methyltransferase</fullName>
        <ecNumber evidence="1">2.1.1.-</ecNumber>
    </submittedName>
</protein>
<evidence type="ECO:0000313" key="1">
    <source>
        <dbReference type="EMBL" id="MFD2550383.1"/>
    </source>
</evidence>
<proteinExistence type="predicted"/>
<organism evidence="1 2">
    <name type="scientific">Bizionia sediminis</name>
    <dbReference type="NCBI Taxonomy" id="1737064"/>
    <lineage>
        <taxon>Bacteria</taxon>
        <taxon>Pseudomonadati</taxon>
        <taxon>Bacteroidota</taxon>
        <taxon>Flavobacteriia</taxon>
        <taxon>Flavobacteriales</taxon>
        <taxon>Flavobacteriaceae</taxon>
        <taxon>Bizionia</taxon>
    </lineage>
</organism>
<dbReference type="GO" id="GO:0032259">
    <property type="term" value="P:methylation"/>
    <property type="evidence" value="ECO:0007669"/>
    <property type="project" value="UniProtKB-KW"/>
</dbReference>